<dbReference type="RefSeq" id="WP_264282218.1">
    <property type="nucleotide sequence ID" value="NZ_CP107006.1"/>
</dbReference>
<dbReference type="SMART" id="SM00563">
    <property type="entry name" value="PlsC"/>
    <property type="match status" value="1"/>
</dbReference>
<evidence type="ECO:0000259" key="5">
    <source>
        <dbReference type="SMART" id="SM00563"/>
    </source>
</evidence>
<organism evidence="6 7">
    <name type="scientific">Chitinophaga horti</name>
    <dbReference type="NCBI Taxonomy" id="2920382"/>
    <lineage>
        <taxon>Bacteria</taxon>
        <taxon>Pseudomonadati</taxon>
        <taxon>Bacteroidota</taxon>
        <taxon>Chitinophagia</taxon>
        <taxon>Chitinophagales</taxon>
        <taxon>Chitinophagaceae</taxon>
        <taxon>Chitinophaga</taxon>
    </lineage>
</organism>
<dbReference type="Proteomes" id="UP001162741">
    <property type="component" value="Chromosome"/>
</dbReference>
<evidence type="ECO:0000313" key="7">
    <source>
        <dbReference type="Proteomes" id="UP001162741"/>
    </source>
</evidence>
<dbReference type="InterPro" id="IPR002123">
    <property type="entry name" value="Plipid/glycerol_acylTrfase"/>
</dbReference>
<evidence type="ECO:0000256" key="2">
    <source>
        <dbReference type="ARBA" id="ARBA00022679"/>
    </source>
</evidence>
<dbReference type="SUPFAM" id="SSF69593">
    <property type="entry name" value="Glycerol-3-phosphate (1)-acyltransferase"/>
    <property type="match status" value="1"/>
</dbReference>
<dbReference type="PANTHER" id="PTHR10434">
    <property type="entry name" value="1-ACYL-SN-GLYCEROL-3-PHOSPHATE ACYLTRANSFERASE"/>
    <property type="match status" value="1"/>
</dbReference>
<dbReference type="EMBL" id="CP107006">
    <property type="protein sequence ID" value="UYQ94300.1"/>
    <property type="molecule type" value="Genomic_DNA"/>
</dbReference>
<keyword evidence="7" id="KW-1185">Reference proteome</keyword>
<sequence>MNWFRNVLGRIYAVYGLLLFVLTMLIVFPIVLVASRLKDPAGTRLFQQMGRVWMFFYMPLIGCPVKRKGVHYFKKSESYVVVCNHNSMIDVPVTTSAIPGVSKTLAKAEMGKIPLFGIMYRIPGIMVDRKDEQSRKNSVVQMKEALAKGMHVLLYPEGTRNKTDFPIKSFYDGAFALAIDTQKPMIPALLFNTRKILPAAGTSFWAWPHPIEFHFLPPIPTEGLTRQDLPTLKEKVFTLMWKYYCEHS</sequence>
<dbReference type="Pfam" id="PF01553">
    <property type="entry name" value="Acyltransferase"/>
    <property type="match status" value="1"/>
</dbReference>
<keyword evidence="2" id="KW-0808">Transferase</keyword>
<evidence type="ECO:0000256" key="4">
    <source>
        <dbReference type="SAM" id="Phobius"/>
    </source>
</evidence>
<accession>A0ABY6J464</accession>
<evidence type="ECO:0000256" key="3">
    <source>
        <dbReference type="ARBA" id="ARBA00023315"/>
    </source>
</evidence>
<feature type="transmembrane region" description="Helical" evidence="4">
    <location>
        <begin position="12"/>
        <end position="33"/>
    </location>
</feature>
<keyword evidence="4" id="KW-1133">Transmembrane helix</keyword>
<name>A0ABY6J464_9BACT</name>
<proteinExistence type="predicted"/>
<comment type="pathway">
    <text evidence="1">Lipid metabolism.</text>
</comment>
<protein>
    <submittedName>
        <fullName evidence="6">1-acyl-sn-glycerol-3-phosphate acyltransferase</fullName>
    </submittedName>
</protein>
<keyword evidence="4" id="KW-0472">Membrane</keyword>
<evidence type="ECO:0000313" key="6">
    <source>
        <dbReference type="EMBL" id="UYQ94300.1"/>
    </source>
</evidence>
<keyword evidence="4" id="KW-0812">Transmembrane</keyword>
<dbReference type="CDD" id="cd07989">
    <property type="entry name" value="LPLAT_AGPAT-like"/>
    <property type="match status" value="1"/>
</dbReference>
<reference evidence="6" key="1">
    <citation type="submission" date="2022-10" db="EMBL/GenBank/DDBJ databases">
        <title>Chitinophaga sp. nov., isolated from soil.</title>
        <authorList>
            <person name="Jeon C.O."/>
        </authorList>
    </citation>
    <scope>NUCLEOTIDE SEQUENCE</scope>
    <source>
        <strain evidence="6">R8</strain>
    </source>
</reference>
<gene>
    <name evidence="6" type="ORF">MKQ68_04235</name>
</gene>
<evidence type="ECO:0000256" key="1">
    <source>
        <dbReference type="ARBA" id="ARBA00005189"/>
    </source>
</evidence>
<dbReference type="PANTHER" id="PTHR10434:SF11">
    <property type="entry name" value="1-ACYL-SN-GLYCEROL-3-PHOSPHATE ACYLTRANSFERASE"/>
    <property type="match status" value="1"/>
</dbReference>
<feature type="domain" description="Phospholipid/glycerol acyltransferase" evidence="5">
    <location>
        <begin position="79"/>
        <end position="193"/>
    </location>
</feature>
<keyword evidence="3 6" id="KW-0012">Acyltransferase</keyword>
<dbReference type="GO" id="GO:0016746">
    <property type="term" value="F:acyltransferase activity"/>
    <property type="evidence" value="ECO:0007669"/>
    <property type="project" value="UniProtKB-KW"/>
</dbReference>